<keyword evidence="2" id="KW-1185">Reference proteome</keyword>
<proteinExistence type="predicted"/>
<evidence type="ECO:0000313" key="1">
    <source>
        <dbReference type="EMBL" id="KAH7117914.1"/>
    </source>
</evidence>
<organism evidence="1 2">
    <name type="scientific">Dendryphion nanum</name>
    <dbReference type="NCBI Taxonomy" id="256645"/>
    <lineage>
        <taxon>Eukaryota</taxon>
        <taxon>Fungi</taxon>
        <taxon>Dikarya</taxon>
        <taxon>Ascomycota</taxon>
        <taxon>Pezizomycotina</taxon>
        <taxon>Dothideomycetes</taxon>
        <taxon>Pleosporomycetidae</taxon>
        <taxon>Pleosporales</taxon>
        <taxon>Torulaceae</taxon>
        <taxon>Dendryphion</taxon>
    </lineage>
</organism>
<reference evidence="1" key="1">
    <citation type="journal article" date="2021" name="Nat. Commun.">
        <title>Genetic determinants of endophytism in the Arabidopsis root mycobiome.</title>
        <authorList>
            <person name="Mesny F."/>
            <person name="Miyauchi S."/>
            <person name="Thiergart T."/>
            <person name="Pickel B."/>
            <person name="Atanasova L."/>
            <person name="Karlsson M."/>
            <person name="Huettel B."/>
            <person name="Barry K.W."/>
            <person name="Haridas S."/>
            <person name="Chen C."/>
            <person name="Bauer D."/>
            <person name="Andreopoulos W."/>
            <person name="Pangilinan J."/>
            <person name="LaButti K."/>
            <person name="Riley R."/>
            <person name="Lipzen A."/>
            <person name="Clum A."/>
            <person name="Drula E."/>
            <person name="Henrissat B."/>
            <person name="Kohler A."/>
            <person name="Grigoriev I.V."/>
            <person name="Martin F.M."/>
            <person name="Hacquard S."/>
        </authorList>
    </citation>
    <scope>NUCLEOTIDE SEQUENCE</scope>
    <source>
        <strain evidence="1">MPI-CAGE-CH-0243</strain>
    </source>
</reference>
<dbReference type="AlphaFoldDB" id="A0A9P9DFC9"/>
<accession>A0A9P9DFC9</accession>
<name>A0A9P9DFC9_9PLEO</name>
<sequence>MAGLLAPIMRPSSRFPRREDAQTWKDRLIGKRIVSSDIHISGHDGWKTPDLAKWEPRVYYSAPVRGRSGEEERGFELQPNSPFLRLPAEIRNNILEFVLPPQILSQETEVESTEEGDVIWMNTSAFIFCCKQLYAEGRQLALERHTFEFEKFPRKVRLCSANKEEFPYIWNL</sequence>
<dbReference type="EMBL" id="JAGMWT010000013">
    <property type="protein sequence ID" value="KAH7117914.1"/>
    <property type="molecule type" value="Genomic_DNA"/>
</dbReference>
<dbReference type="OrthoDB" id="5413827at2759"/>
<comment type="caution">
    <text evidence="1">The sequence shown here is derived from an EMBL/GenBank/DDBJ whole genome shotgun (WGS) entry which is preliminary data.</text>
</comment>
<protein>
    <submittedName>
        <fullName evidence="1">Uncharacterized protein</fullName>
    </submittedName>
</protein>
<dbReference type="Proteomes" id="UP000700596">
    <property type="component" value="Unassembled WGS sequence"/>
</dbReference>
<gene>
    <name evidence="1" type="ORF">B0J11DRAFT_95321</name>
</gene>
<evidence type="ECO:0000313" key="2">
    <source>
        <dbReference type="Proteomes" id="UP000700596"/>
    </source>
</evidence>